<reference evidence="3 4" key="1">
    <citation type="submission" date="2019-12" db="EMBL/GenBank/DDBJ databases">
        <title>Novel species isolated from a subtropical stream in China.</title>
        <authorList>
            <person name="Lu H."/>
        </authorList>
    </citation>
    <scope>NUCLEOTIDE SEQUENCE [LARGE SCALE GENOMIC DNA]</scope>
    <source>
        <strain evidence="3 4">DS3</strain>
    </source>
</reference>
<sequence length="82" mass="8625">MLTLVSVIAALLAGACLAVASPQQGGRAAWHLAWLALLPGAVALAAQEYGFWAGAFIALAAFMLGMVLLPYLNAYRRMRHVG</sequence>
<evidence type="ECO:0000313" key="3">
    <source>
        <dbReference type="EMBL" id="MYN05009.1"/>
    </source>
</evidence>
<dbReference type="AlphaFoldDB" id="A0A6N9HNL8"/>
<feature type="chain" id="PRO_5027010216" description="DUF2484 family protein" evidence="2">
    <location>
        <begin position="21"/>
        <end position="82"/>
    </location>
</feature>
<dbReference type="Proteomes" id="UP000448575">
    <property type="component" value="Unassembled WGS sequence"/>
</dbReference>
<feature type="transmembrane region" description="Helical" evidence="1">
    <location>
        <begin position="51"/>
        <end position="72"/>
    </location>
</feature>
<comment type="caution">
    <text evidence="3">The sequence shown here is derived from an EMBL/GenBank/DDBJ whole genome shotgun (WGS) entry which is preliminary data.</text>
</comment>
<proteinExistence type="predicted"/>
<dbReference type="EMBL" id="WWCJ01000023">
    <property type="protein sequence ID" value="MYN05009.1"/>
    <property type="molecule type" value="Genomic_DNA"/>
</dbReference>
<feature type="signal peptide" evidence="2">
    <location>
        <begin position="1"/>
        <end position="20"/>
    </location>
</feature>
<evidence type="ECO:0008006" key="5">
    <source>
        <dbReference type="Google" id="ProtNLM"/>
    </source>
</evidence>
<evidence type="ECO:0000256" key="2">
    <source>
        <dbReference type="SAM" id="SignalP"/>
    </source>
</evidence>
<keyword evidence="2" id="KW-0732">Signal</keyword>
<dbReference type="RefSeq" id="WP_161027958.1">
    <property type="nucleotide sequence ID" value="NZ_WWCJ01000023.1"/>
</dbReference>
<gene>
    <name evidence="3" type="ORF">GTP41_23210</name>
</gene>
<accession>A0A6N9HNL8</accession>
<evidence type="ECO:0000256" key="1">
    <source>
        <dbReference type="SAM" id="Phobius"/>
    </source>
</evidence>
<name>A0A6N9HNL8_9BURK</name>
<keyword evidence="4" id="KW-1185">Reference proteome</keyword>
<keyword evidence="1" id="KW-1133">Transmembrane helix</keyword>
<evidence type="ECO:0000313" key="4">
    <source>
        <dbReference type="Proteomes" id="UP000448575"/>
    </source>
</evidence>
<protein>
    <recommendedName>
        <fullName evidence="5">DUF2484 family protein</fullName>
    </recommendedName>
</protein>
<feature type="transmembrane region" description="Helical" evidence="1">
    <location>
        <begin position="28"/>
        <end position="46"/>
    </location>
</feature>
<keyword evidence="1" id="KW-0812">Transmembrane</keyword>
<organism evidence="3 4">
    <name type="scientific">Pseudoduganella guangdongensis</name>
    <dbReference type="NCBI Taxonomy" id="2692179"/>
    <lineage>
        <taxon>Bacteria</taxon>
        <taxon>Pseudomonadati</taxon>
        <taxon>Pseudomonadota</taxon>
        <taxon>Betaproteobacteria</taxon>
        <taxon>Burkholderiales</taxon>
        <taxon>Oxalobacteraceae</taxon>
        <taxon>Telluria group</taxon>
        <taxon>Pseudoduganella</taxon>
    </lineage>
</organism>
<keyword evidence="1" id="KW-0472">Membrane</keyword>